<dbReference type="Proteomes" id="UP000179242">
    <property type="component" value="Unassembled WGS sequence"/>
</dbReference>
<dbReference type="AlphaFoldDB" id="A0A1F4U5J9"/>
<proteinExistence type="predicted"/>
<sequence>MGEVNPAKNACQGAKCTVSKKQLSHFFDSILLPGQQKKDLDYPQIDQLCQKRYGKSFYAFCGESKMFSGIFRNESEFRSAFGKYVTRWIAGDLNKALLLFNSLAEEDSFFLESDGSLSMGGFGGMNAPHQAVLGLFNRFFQGCSVDSSGGLHGTAKIKVDCGSNENKIEVTIDFDKGTISPPLNLVSPQFKKNGRPVGGPISFSDLMKFFEVYLKKDEKGEALFIKTASGEFAVNPKRAEESAMNVFMFSLDIDTIKHEFFHALYDNNSEYKEKVLALVRKSSQEQREAAVLAAACAYDVFDPDAPAVTRDIVIDEMYNAYSIEERFNFLSMRGDPMVFNAERFCAKYSLKETILKGYRSIDELPISSGEKLELRKILSRQNFAKVTEEKLLLDFPGTVLSAITDMSSLRNLLMKNEPEFYQKAVSARKQLVDWADNP</sequence>
<organism evidence="1 2">
    <name type="scientific">candidate division WOR-1 bacterium RIFOXYC2_FULL_46_14</name>
    <dbReference type="NCBI Taxonomy" id="1802587"/>
    <lineage>
        <taxon>Bacteria</taxon>
        <taxon>Bacillati</taxon>
        <taxon>Saganbacteria</taxon>
    </lineage>
</organism>
<dbReference type="EMBL" id="MEUJ01000004">
    <property type="protein sequence ID" value="OGC40255.1"/>
    <property type="molecule type" value="Genomic_DNA"/>
</dbReference>
<reference evidence="1 2" key="1">
    <citation type="journal article" date="2016" name="Nat. Commun.">
        <title>Thousands of microbial genomes shed light on interconnected biogeochemical processes in an aquifer system.</title>
        <authorList>
            <person name="Anantharaman K."/>
            <person name="Brown C.T."/>
            <person name="Hug L.A."/>
            <person name="Sharon I."/>
            <person name="Castelle C.J."/>
            <person name="Probst A.J."/>
            <person name="Thomas B.C."/>
            <person name="Singh A."/>
            <person name="Wilkins M.J."/>
            <person name="Karaoz U."/>
            <person name="Brodie E.L."/>
            <person name="Williams K.H."/>
            <person name="Hubbard S.S."/>
            <person name="Banfield J.F."/>
        </authorList>
    </citation>
    <scope>NUCLEOTIDE SEQUENCE [LARGE SCALE GENOMIC DNA]</scope>
</reference>
<evidence type="ECO:0000313" key="2">
    <source>
        <dbReference type="Proteomes" id="UP000179242"/>
    </source>
</evidence>
<name>A0A1F4U5J9_UNCSA</name>
<protein>
    <submittedName>
        <fullName evidence="1">Uncharacterized protein</fullName>
    </submittedName>
</protein>
<comment type="caution">
    <text evidence="1">The sequence shown here is derived from an EMBL/GenBank/DDBJ whole genome shotgun (WGS) entry which is preliminary data.</text>
</comment>
<evidence type="ECO:0000313" key="1">
    <source>
        <dbReference type="EMBL" id="OGC40255.1"/>
    </source>
</evidence>
<accession>A0A1F4U5J9</accession>
<gene>
    <name evidence="1" type="ORF">A2438_03125</name>
</gene>